<feature type="active site" description="Nucleophile" evidence="3">
    <location>
        <position position="99"/>
    </location>
</feature>
<sequence length="376" mass="41727">MTEETSAPVWVTTAIAEIIAKMPTVAARNAGAMPYTTDDQGRFIDLSTKDPTWWTNGFWGGLMWQLYHVTGTQVYRDNAETLEQQLDANLMQADRLDHDNGFKWLPTAVADYTLTGNKASRNRGLLAAENLAGRFNPLGNFIRAWNDNGDGHMAGRFIIDCMMNLPLLYWASRETHDPRFKFVAEKHAQTAARYLLRADGSVNHMVDLDPETGAYIDVPGGQGLGEGSSWTRGQAWALYGFALSYRHTGDPAFLASSQQVANYVISRIPADGLLPVDFAQPDDWEDTSAGAISACGLLELAQHVEDADAAVYRAAALRLLQALTEQRAHFETSTDFLLEKGTAAYHDATHEFPMIYGDYFYLEALLRVTGQALFIW</sequence>
<feature type="binding site" evidence="4">
    <location>
        <position position="160"/>
    </location>
    <ligand>
        <name>substrate</name>
    </ligand>
</feature>
<dbReference type="GO" id="GO:0000272">
    <property type="term" value="P:polysaccharide catabolic process"/>
    <property type="evidence" value="ECO:0007669"/>
    <property type="project" value="TreeGrafter"/>
</dbReference>
<dbReference type="SUPFAM" id="SSF48208">
    <property type="entry name" value="Six-hairpin glycosidases"/>
    <property type="match status" value="1"/>
</dbReference>
<organism evidence="5 6">
    <name type="scientific">Schleiferilactobacillus harbinensis DSM 16991</name>
    <dbReference type="NCBI Taxonomy" id="1122147"/>
    <lineage>
        <taxon>Bacteria</taxon>
        <taxon>Bacillati</taxon>
        <taxon>Bacillota</taxon>
        <taxon>Bacilli</taxon>
        <taxon>Lactobacillales</taxon>
        <taxon>Lactobacillaceae</taxon>
        <taxon>Schleiferilactobacillus</taxon>
    </lineage>
</organism>
<evidence type="ECO:0000256" key="4">
    <source>
        <dbReference type="PIRSR" id="PIRSR610905-2"/>
    </source>
</evidence>
<dbReference type="InterPro" id="IPR010905">
    <property type="entry name" value="Glyco_hydro_88"/>
</dbReference>
<dbReference type="InterPro" id="IPR052369">
    <property type="entry name" value="UG_Glycosaminoglycan_Hydrolase"/>
</dbReference>
<keyword evidence="1 5" id="KW-0378">Hydrolase</keyword>
<dbReference type="OrthoDB" id="428577at2"/>
<dbReference type="EMBL" id="AZFW01000050">
    <property type="protein sequence ID" value="KRM27406.1"/>
    <property type="molecule type" value="Genomic_DNA"/>
</dbReference>
<dbReference type="InterPro" id="IPR012341">
    <property type="entry name" value="6hp_glycosidase-like_sf"/>
</dbReference>
<dbReference type="Gene3D" id="1.50.10.10">
    <property type="match status" value="1"/>
</dbReference>
<feature type="binding site" evidence="4">
    <location>
        <position position="236"/>
    </location>
    <ligand>
        <name>substrate</name>
    </ligand>
</feature>
<dbReference type="PANTHER" id="PTHR36845">
    <property type="entry name" value="HYDROLASE, PUTATIVE (AFU_ORTHOLOGUE AFUA_7G05090)-RELATED"/>
    <property type="match status" value="1"/>
</dbReference>
<comment type="caution">
    <text evidence="5">The sequence shown here is derived from an EMBL/GenBank/DDBJ whole genome shotgun (WGS) entry which is preliminary data.</text>
</comment>
<dbReference type="eggNOG" id="COG1331">
    <property type="taxonomic scope" value="Bacteria"/>
</dbReference>
<dbReference type="AlphaFoldDB" id="A0A0R1XBE1"/>
<dbReference type="InterPro" id="IPR008928">
    <property type="entry name" value="6-hairpin_glycosidase_sf"/>
</dbReference>
<dbReference type="GO" id="GO:0052757">
    <property type="term" value="F:chondroitin hydrolase activity"/>
    <property type="evidence" value="ECO:0007669"/>
    <property type="project" value="TreeGrafter"/>
</dbReference>
<dbReference type="RefSeq" id="WP_027827662.1">
    <property type="nucleotide sequence ID" value="NZ_AUEH01000005.1"/>
</dbReference>
<reference evidence="5 6" key="1">
    <citation type="journal article" date="2015" name="Genome Announc.">
        <title>Expanding the biotechnology potential of lactobacilli through comparative genomics of 213 strains and associated genera.</title>
        <authorList>
            <person name="Sun Z."/>
            <person name="Harris H.M."/>
            <person name="McCann A."/>
            <person name="Guo C."/>
            <person name="Argimon S."/>
            <person name="Zhang W."/>
            <person name="Yang X."/>
            <person name="Jeffery I.B."/>
            <person name="Cooney J.C."/>
            <person name="Kagawa T.F."/>
            <person name="Liu W."/>
            <person name="Song Y."/>
            <person name="Salvetti E."/>
            <person name="Wrobel A."/>
            <person name="Rasinkangas P."/>
            <person name="Parkhill J."/>
            <person name="Rea M.C."/>
            <person name="O'Sullivan O."/>
            <person name="Ritari J."/>
            <person name="Douillard F.P."/>
            <person name="Paul Ross R."/>
            <person name="Yang R."/>
            <person name="Briner A.E."/>
            <person name="Felis G.E."/>
            <person name="de Vos W.M."/>
            <person name="Barrangou R."/>
            <person name="Klaenhammer T.R."/>
            <person name="Caufield P.W."/>
            <person name="Cui Y."/>
            <person name="Zhang H."/>
            <person name="O'Toole P.W."/>
        </authorList>
    </citation>
    <scope>NUCLEOTIDE SEQUENCE [LARGE SCALE GENOMIC DNA]</scope>
    <source>
        <strain evidence="5 6">DSM 16991</strain>
    </source>
</reference>
<feature type="active site" description="Proton donor" evidence="3">
    <location>
        <position position="160"/>
    </location>
</feature>
<dbReference type="Proteomes" id="UP000050949">
    <property type="component" value="Unassembled WGS sequence"/>
</dbReference>
<comment type="similarity">
    <text evidence="2">Belongs to the glycosyl hydrolase 88 family.</text>
</comment>
<evidence type="ECO:0000256" key="1">
    <source>
        <dbReference type="ARBA" id="ARBA00022801"/>
    </source>
</evidence>
<evidence type="ECO:0000256" key="3">
    <source>
        <dbReference type="PIRSR" id="PIRSR610905-1"/>
    </source>
</evidence>
<accession>A0A0R1XBE1</accession>
<dbReference type="Pfam" id="PF07470">
    <property type="entry name" value="Glyco_hydro_88"/>
    <property type="match status" value="1"/>
</dbReference>
<evidence type="ECO:0000256" key="2">
    <source>
        <dbReference type="ARBA" id="ARBA00038358"/>
    </source>
</evidence>
<gene>
    <name evidence="5" type="ORF">FC91_GL002615</name>
</gene>
<name>A0A0R1XBE1_9LACO</name>
<feature type="binding site" evidence="4">
    <location>
        <position position="232"/>
    </location>
    <ligand>
        <name>substrate</name>
    </ligand>
</feature>
<protein>
    <submittedName>
        <fullName evidence="5">Family 88 glycosyl hydrolase</fullName>
    </submittedName>
</protein>
<evidence type="ECO:0000313" key="6">
    <source>
        <dbReference type="Proteomes" id="UP000050949"/>
    </source>
</evidence>
<dbReference type="PANTHER" id="PTHR36845:SF1">
    <property type="entry name" value="HYDROLASE, PUTATIVE (AFU_ORTHOLOGUE AFUA_7G05090)-RELATED"/>
    <property type="match status" value="1"/>
</dbReference>
<feature type="binding site" evidence="4">
    <location>
        <position position="99"/>
    </location>
    <ligand>
        <name>substrate</name>
    </ligand>
</feature>
<evidence type="ECO:0000313" key="5">
    <source>
        <dbReference type="EMBL" id="KRM27406.1"/>
    </source>
</evidence>
<proteinExistence type="inferred from homology"/>
<dbReference type="PATRIC" id="fig|1122147.4.peg.2696"/>